<evidence type="ECO:0000313" key="2">
    <source>
        <dbReference type="EMBL" id="MBC3471657.1"/>
    </source>
</evidence>
<protein>
    <submittedName>
        <fullName evidence="2">Uncharacterized protein</fullName>
    </submittedName>
</protein>
<organism evidence="2">
    <name type="scientific">Pseudomonas vlassakiae</name>
    <dbReference type="NCBI Taxonomy" id="485888"/>
    <lineage>
        <taxon>Bacteria</taxon>
        <taxon>Pseudomonadati</taxon>
        <taxon>Pseudomonadota</taxon>
        <taxon>Gammaproteobacteria</taxon>
        <taxon>Pseudomonadales</taxon>
        <taxon>Pseudomonadaceae</taxon>
        <taxon>Pseudomonas</taxon>
    </lineage>
</organism>
<proteinExistence type="predicted"/>
<dbReference type="EMBL" id="JABWRP020000015">
    <property type="protein sequence ID" value="MBV4543093.1"/>
    <property type="molecule type" value="Genomic_DNA"/>
</dbReference>
<reference evidence="2 4" key="1">
    <citation type="journal article" date="2020" name="Microorganisms">
        <title>Reliable Identification of Environmental Pseudomonas Isolates Using the rpoD Gene.</title>
        <authorList>
            <consortium name="The Broad Institute Genome Sequencing Platform"/>
            <person name="Girard L."/>
            <person name="Lood C."/>
            <person name="Rokni-Zadeh H."/>
            <person name="van Noort V."/>
            <person name="Lavigne R."/>
            <person name="De Mot R."/>
        </authorList>
    </citation>
    <scope>NUCLEOTIDE SEQUENCE</scope>
    <source>
        <strain evidence="2 4">RW4S2</strain>
    </source>
</reference>
<keyword evidence="1" id="KW-0812">Transmembrane</keyword>
<reference evidence="2" key="2">
    <citation type="submission" date="2020-07" db="EMBL/GenBank/DDBJ databases">
        <authorList>
            <person name="Lood C."/>
            <person name="Girard L."/>
        </authorList>
    </citation>
    <scope>NUCLEOTIDE SEQUENCE</scope>
    <source>
        <strain evidence="2">RW4S2</strain>
    </source>
</reference>
<dbReference type="EMBL" id="JABWRP010000010">
    <property type="protein sequence ID" value="MBC3471657.1"/>
    <property type="molecule type" value="Genomic_DNA"/>
</dbReference>
<dbReference type="RefSeq" id="WP_186603058.1">
    <property type="nucleotide sequence ID" value="NZ_JABWRP020000015.1"/>
</dbReference>
<accession>A0A923GJE2</accession>
<evidence type="ECO:0000313" key="4">
    <source>
        <dbReference type="Proteomes" id="UP000628137"/>
    </source>
</evidence>
<dbReference type="AlphaFoldDB" id="A0A923GJE2"/>
<comment type="caution">
    <text evidence="2">The sequence shown here is derived from an EMBL/GenBank/DDBJ whole genome shotgun (WGS) entry which is preliminary data.</text>
</comment>
<feature type="transmembrane region" description="Helical" evidence="1">
    <location>
        <begin position="12"/>
        <end position="29"/>
    </location>
</feature>
<reference evidence="3" key="3">
    <citation type="submission" date="2021-06" db="EMBL/GenBank/DDBJ databases">
        <title>Updating the genus Pseudomonas: Description of 43 new species and partition of the Pseudomonas putida group.</title>
        <authorList>
            <person name="Girard L."/>
            <person name="Lood C."/>
            <person name="Vandamme P."/>
            <person name="Rokni-Zadeh H."/>
            <person name="Van Noort V."/>
            <person name="Hofte M."/>
            <person name="Lavigne R."/>
            <person name="De Mot R."/>
        </authorList>
    </citation>
    <scope>NUCLEOTIDE SEQUENCE</scope>
    <source>
        <strain evidence="3">RW4S2</strain>
    </source>
</reference>
<name>A0A923GJE2_9PSED</name>
<keyword evidence="4" id="KW-1185">Reference proteome</keyword>
<dbReference type="Proteomes" id="UP000628137">
    <property type="component" value="Unassembled WGS sequence"/>
</dbReference>
<gene>
    <name evidence="3" type="ORF">HU738_018790</name>
    <name evidence="2" type="ORF">HU738_13925</name>
</gene>
<evidence type="ECO:0000256" key="1">
    <source>
        <dbReference type="SAM" id="Phobius"/>
    </source>
</evidence>
<evidence type="ECO:0000313" key="3">
    <source>
        <dbReference type="EMBL" id="MBV4543093.1"/>
    </source>
</evidence>
<keyword evidence="1" id="KW-0472">Membrane</keyword>
<sequence>MSHFTAFELTDWGLLFNAVLIITLISMMMRSLMPLPILFMLAVGPGVLVNFPSVKDQKEVIVVVLGEVARV</sequence>
<keyword evidence="1" id="KW-1133">Transmembrane helix</keyword>